<accession>A0A4Y2K4T9</accession>
<reference evidence="1 2" key="1">
    <citation type="journal article" date="2019" name="Sci. Rep.">
        <title>Orb-weaving spider Araneus ventricosus genome elucidates the spidroin gene catalogue.</title>
        <authorList>
            <person name="Kono N."/>
            <person name="Nakamura H."/>
            <person name="Ohtoshi R."/>
            <person name="Moran D.A.P."/>
            <person name="Shinohara A."/>
            <person name="Yoshida Y."/>
            <person name="Fujiwara M."/>
            <person name="Mori M."/>
            <person name="Tomita M."/>
            <person name="Arakawa K."/>
        </authorList>
    </citation>
    <scope>NUCLEOTIDE SEQUENCE [LARGE SCALE GENOMIC DNA]</scope>
</reference>
<evidence type="ECO:0000313" key="1">
    <source>
        <dbReference type="EMBL" id="GBM97440.1"/>
    </source>
</evidence>
<evidence type="ECO:0000313" key="2">
    <source>
        <dbReference type="Proteomes" id="UP000499080"/>
    </source>
</evidence>
<dbReference type="AlphaFoldDB" id="A0A4Y2K4T9"/>
<sequence>MFAEALVPSINQSIETSIEEIRIQDAEPFNDGFLNFGIGSEMATCQVFFNCLKRLVHDPGCMFHYIPSETLNQIRVIEAECGRALSCSNRAPFENSPSRFL</sequence>
<proteinExistence type="predicted"/>
<gene>
    <name evidence="1" type="ORF">AVEN_254704_1</name>
</gene>
<name>A0A4Y2K4T9_ARAVE</name>
<keyword evidence="2" id="KW-1185">Reference proteome</keyword>
<dbReference type="EMBL" id="BGPR01004233">
    <property type="protein sequence ID" value="GBM97440.1"/>
    <property type="molecule type" value="Genomic_DNA"/>
</dbReference>
<organism evidence="1 2">
    <name type="scientific">Araneus ventricosus</name>
    <name type="common">Orbweaver spider</name>
    <name type="synonym">Epeira ventricosa</name>
    <dbReference type="NCBI Taxonomy" id="182803"/>
    <lineage>
        <taxon>Eukaryota</taxon>
        <taxon>Metazoa</taxon>
        <taxon>Ecdysozoa</taxon>
        <taxon>Arthropoda</taxon>
        <taxon>Chelicerata</taxon>
        <taxon>Arachnida</taxon>
        <taxon>Araneae</taxon>
        <taxon>Araneomorphae</taxon>
        <taxon>Entelegynae</taxon>
        <taxon>Araneoidea</taxon>
        <taxon>Araneidae</taxon>
        <taxon>Araneus</taxon>
    </lineage>
</organism>
<dbReference type="Proteomes" id="UP000499080">
    <property type="component" value="Unassembled WGS sequence"/>
</dbReference>
<protein>
    <submittedName>
        <fullName evidence="1">Uncharacterized protein</fullName>
    </submittedName>
</protein>
<comment type="caution">
    <text evidence="1">The sequence shown here is derived from an EMBL/GenBank/DDBJ whole genome shotgun (WGS) entry which is preliminary data.</text>
</comment>